<dbReference type="EMBL" id="BONJ01000046">
    <property type="protein sequence ID" value="GIG18986.1"/>
    <property type="molecule type" value="Genomic_DNA"/>
</dbReference>
<feature type="chain" id="PRO_5035249225" evidence="1">
    <location>
        <begin position="28"/>
        <end position="68"/>
    </location>
</feature>
<comment type="caution">
    <text evidence="2">The sequence shown here is derived from an EMBL/GenBank/DDBJ whole genome shotgun (WGS) entry which is preliminary data.</text>
</comment>
<keyword evidence="3" id="KW-1185">Reference proteome</keyword>
<keyword evidence="1" id="KW-0732">Signal</keyword>
<dbReference type="AlphaFoldDB" id="A0A8J3PKZ5"/>
<organism evidence="2 3">
    <name type="scientific">Catellatospora methionotrophica</name>
    <dbReference type="NCBI Taxonomy" id="121620"/>
    <lineage>
        <taxon>Bacteria</taxon>
        <taxon>Bacillati</taxon>
        <taxon>Actinomycetota</taxon>
        <taxon>Actinomycetes</taxon>
        <taxon>Micromonosporales</taxon>
        <taxon>Micromonosporaceae</taxon>
        <taxon>Catellatospora</taxon>
    </lineage>
</organism>
<proteinExistence type="predicted"/>
<protein>
    <submittedName>
        <fullName evidence="2">Uncharacterized protein</fullName>
    </submittedName>
</protein>
<dbReference type="RefSeq" id="WP_166388219.1">
    <property type="nucleotide sequence ID" value="NZ_BAAATT010000008.1"/>
</dbReference>
<gene>
    <name evidence="2" type="ORF">Cme02nite_73180</name>
</gene>
<evidence type="ECO:0000256" key="1">
    <source>
        <dbReference type="SAM" id="SignalP"/>
    </source>
</evidence>
<evidence type="ECO:0000313" key="2">
    <source>
        <dbReference type="EMBL" id="GIG18986.1"/>
    </source>
</evidence>
<evidence type="ECO:0000313" key="3">
    <source>
        <dbReference type="Proteomes" id="UP000660339"/>
    </source>
</evidence>
<dbReference type="Proteomes" id="UP000660339">
    <property type="component" value="Unassembled WGS sequence"/>
</dbReference>
<feature type="signal peptide" evidence="1">
    <location>
        <begin position="1"/>
        <end position="27"/>
    </location>
</feature>
<name>A0A8J3PKZ5_9ACTN</name>
<accession>A0A8J3PKZ5</accession>
<sequence length="68" mass="6670">MRTSTKAITGLVATTVMALGMAVAVLAAGADTTAPTNGIQAEGFGWDSVEGGFGWDSVSPSPSASPQA</sequence>
<reference evidence="2" key="1">
    <citation type="submission" date="2021-01" db="EMBL/GenBank/DDBJ databases">
        <title>Whole genome shotgun sequence of Catellatospora methionotrophica NBRC 14553.</title>
        <authorList>
            <person name="Komaki H."/>
            <person name="Tamura T."/>
        </authorList>
    </citation>
    <scope>NUCLEOTIDE SEQUENCE</scope>
    <source>
        <strain evidence="2">NBRC 14553</strain>
    </source>
</reference>